<dbReference type="SUPFAM" id="SSF51004">
    <property type="entry name" value="C-terminal (heme d1) domain of cytochrome cd1-nitrite reductase"/>
    <property type="match status" value="1"/>
</dbReference>
<sequence>MGKGFMQRLLLLVPWVMLSVLSQAQPLQSITGQAIRCEAGKAGVFPCQNTTLLSFLSLAALDGDFTQDEATTVEANDIWGWLDPETHRRYALIGLSNGVSVVDVTDPVWPVVVAFLPEPVQAHAHKKPPAGLAHEGKKASAWRDIKTYGPYALVVSDNNPGHGLQVFDLRQLRELSSVPAHLAPIAHYHGFGTAHNVVVNEATGFAYAVGVREHPDTLAHCDLGYHAVDLRDPAHPQFAGCFKSSLGINGRGYTHDAQCLVYRGPDLDYQGREICIGSDETGIAILDVTDKTSVREIATATYPAVGYTHQGWFDEAQRYFYVNDELDELRGKVPHTRTLIFDLLDLDSPQLAGAYFATTSAIDHNLFVRGDRLYQANYTVGLRVLDISDRVHPVEVAFFDTYPQSDSAKFAGAWGVYPFLPGGILLVSSIGEGLFVVQLDELAAQRPAPATLREPGLSPAAPHPFRHQTQLELHVDRPQTVRVVVQDLLGRVVQTVFWGTAYPDHPLQLTVEGAALAAGWYMVWATGETFAAWRPILRVP</sequence>
<dbReference type="PANTHER" id="PTHR38787">
    <property type="entry name" value="REGULATORY P DOMAIN-CONTAINING PROTEIN"/>
    <property type="match status" value="1"/>
</dbReference>
<dbReference type="PANTHER" id="PTHR38787:SF3">
    <property type="entry name" value="REGULATORY P DOMAIN-CONTAINING PROTEIN"/>
    <property type="match status" value="1"/>
</dbReference>
<evidence type="ECO:0000313" key="2">
    <source>
        <dbReference type="EMBL" id="HER97007.1"/>
    </source>
</evidence>
<keyword evidence="1" id="KW-0732">Signal</keyword>
<organism evidence="2">
    <name type="scientific">Rhodothermus marinus</name>
    <name type="common">Rhodothermus obamensis</name>
    <dbReference type="NCBI Taxonomy" id="29549"/>
    <lineage>
        <taxon>Bacteria</taxon>
        <taxon>Pseudomonadati</taxon>
        <taxon>Rhodothermota</taxon>
        <taxon>Rhodothermia</taxon>
        <taxon>Rhodothermales</taxon>
        <taxon>Rhodothermaceae</taxon>
        <taxon>Rhodothermus</taxon>
    </lineage>
</organism>
<name>A0A7V2B2A2_RHOMR</name>
<proteinExistence type="predicted"/>
<gene>
    <name evidence="2" type="ORF">ENO59_10950</name>
</gene>
<dbReference type="EMBL" id="DSGB01000006">
    <property type="protein sequence ID" value="HER97007.1"/>
    <property type="molecule type" value="Genomic_DNA"/>
</dbReference>
<feature type="chain" id="PRO_5030790577" evidence="1">
    <location>
        <begin position="25"/>
        <end position="540"/>
    </location>
</feature>
<dbReference type="InterPro" id="IPR011048">
    <property type="entry name" value="Haem_d1_sf"/>
</dbReference>
<dbReference type="AlphaFoldDB" id="A0A7V2B2A2"/>
<reference evidence="2" key="1">
    <citation type="journal article" date="2020" name="mSystems">
        <title>Genome- and Community-Level Interaction Insights into Carbon Utilization and Element Cycling Functions of Hydrothermarchaeota in Hydrothermal Sediment.</title>
        <authorList>
            <person name="Zhou Z."/>
            <person name="Liu Y."/>
            <person name="Xu W."/>
            <person name="Pan J."/>
            <person name="Luo Z.H."/>
            <person name="Li M."/>
        </authorList>
    </citation>
    <scope>NUCLEOTIDE SEQUENCE [LARGE SCALE GENOMIC DNA]</scope>
    <source>
        <strain evidence="2">SpSt-143</strain>
    </source>
</reference>
<dbReference type="Pfam" id="PF08309">
    <property type="entry name" value="LVIVD"/>
    <property type="match status" value="1"/>
</dbReference>
<dbReference type="InterPro" id="IPR027589">
    <property type="entry name" value="Choice_anch_B"/>
</dbReference>
<dbReference type="NCBIfam" id="TIGR04312">
    <property type="entry name" value="choice_anch_B"/>
    <property type="match status" value="1"/>
</dbReference>
<accession>A0A7V2B2A2</accession>
<dbReference type="GO" id="GO:0005576">
    <property type="term" value="C:extracellular region"/>
    <property type="evidence" value="ECO:0007669"/>
    <property type="project" value="TreeGrafter"/>
</dbReference>
<dbReference type="InterPro" id="IPR013211">
    <property type="entry name" value="LVIVD"/>
</dbReference>
<protein>
    <submittedName>
        <fullName evidence="2">Choice-of-anchor B family protein</fullName>
    </submittedName>
</protein>
<evidence type="ECO:0000256" key="1">
    <source>
        <dbReference type="SAM" id="SignalP"/>
    </source>
</evidence>
<feature type="signal peptide" evidence="1">
    <location>
        <begin position="1"/>
        <end position="24"/>
    </location>
</feature>
<comment type="caution">
    <text evidence="2">The sequence shown here is derived from an EMBL/GenBank/DDBJ whole genome shotgun (WGS) entry which is preliminary data.</text>
</comment>